<dbReference type="InterPro" id="IPR002877">
    <property type="entry name" value="RNA_MeTrfase_FtsJ_dom"/>
</dbReference>
<proteinExistence type="inferred from homology"/>
<dbReference type="InterPro" id="IPR029063">
    <property type="entry name" value="SAM-dependent_MTases_sf"/>
</dbReference>
<protein>
    <recommendedName>
        <fullName evidence="7 11">Ribosomal RNA large subunit methyltransferase E</fullName>
        <ecNumber evidence="6 11">2.1.1.166</ecNumber>
    </recommendedName>
    <alternativeName>
        <fullName evidence="9 11">23S rRNA Um2552 methyltransferase</fullName>
    </alternativeName>
    <alternativeName>
        <fullName evidence="8 11">rRNA (uridine-2'-O-)-methyltransferase</fullName>
    </alternativeName>
</protein>
<evidence type="ECO:0000256" key="10">
    <source>
        <dbReference type="ARBA" id="ARBA00048970"/>
    </source>
</evidence>
<evidence type="ECO:0000256" key="11">
    <source>
        <dbReference type="HAMAP-Rule" id="MF_01547"/>
    </source>
</evidence>
<dbReference type="HAMAP" id="MF_01547">
    <property type="entry name" value="RNA_methyltr_E"/>
    <property type="match status" value="1"/>
</dbReference>
<comment type="function">
    <text evidence="5 11">Specifically methylates the uridine in position 2552 of 23S rRNA at the 2'-O position of the ribose in the fully assembled 50S ribosomal subunit.</text>
</comment>
<evidence type="ECO:0000256" key="3">
    <source>
        <dbReference type="ARBA" id="ARBA00022679"/>
    </source>
</evidence>
<dbReference type="FunCoup" id="A0A6M4H943">
    <property type="interactions" value="483"/>
</dbReference>
<dbReference type="KEGG" id="upl:DSM104440_02929"/>
<dbReference type="EC" id="2.1.1.166" evidence="6 11"/>
<comment type="catalytic activity">
    <reaction evidence="10 11">
        <text>uridine(2552) in 23S rRNA + S-adenosyl-L-methionine = 2'-O-methyluridine(2552) in 23S rRNA + S-adenosyl-L-homocysteine + H(+)</text>
        <dbReference type="Rhea" id="RHEA:42720"/>
        <dbReference type="Rhea" id="RHEA-COMP:10202"/>
        <dbReference type="Rhea" id="RHEA-COMP:10203"/>
        <dbReference type="ChEBI" id="CHEBI:15378"/>
        <dbReference type="ChEBI" id="CHEBI:57856"/>
        <dbReference type="ChEBI" id="CHEBI:59789"/>
        <dbReference type="ChEBI" id="CHEBI:65315"/>
        <dbReference type="ChEBI" id="CHEBI:74478"/>
        <dbReference type="EC" id="2.1.1.166"/>
    </reaction>
</comment>
<dbReference type="PIRSF" id="PIRSF005461">
    <property type="entry name" value="23S_rRNA_mtase"/>
    <property type="match status" value="1"/>
</dbReference>
<evidence type="ECO:0000256" key="7">
    <source>
        <dbReference type="ARBA" id="ARBA00041129"/>
    </source>
</evidence>
<evidence type="ECO:0000256" key="1">
    <source>
        <dbReference type="ARBA" id="ARBA00022552"/>
    </source>
</evidence>
<keyword evidence="2 11" id="KW-0489">Methyltransferase</keyword>
<evidence type="ECO:0000313" key="14">
    <source>
        <dbReference type="EMBL" id="QJR16100.1"/>
    </source>
</evidence>
<comment type="subcellular location">
    <subcellularLocation>
        <location evidence="11">Cytoplasm</location>
    </subcellularLocation>
</comment>
<evidence type="ECO:0000259" key="13">
    <source>
        <dbReference type="Pfam" id="PF01728"/>
    </source>
</evidence>
<dbReference type="SUPFAM" id="SSF53335">
    <property type="entry name" value="S-adenosyl-L-methionine-dependent methyltransferases"/>
    <property type="match status" value="1"/>
</dbReference>
<dbReference type="InterPro" id="IPR015507">
    <property type="entry name" value="rRNA-MeTfrase_E"/>
</dbReference>
<keyword evidence="3 11" id="KW-0808">Transferase</keyword>
<evidence type="ECO:0000256" key="2">
    <source>
        <dbReference type="ARBA" id="ARBA00022603"/>
    </source>
</evidence>
<evidence type="ECO:0000313" key="15">
    <source>
        <dbReference type="Proteomes" id="UP000503096"/>
    </source>
</evidence>
<dbReference type="InParanoid" id="A0A6M4H943"/>
<dbReference type="PANTHER" id="PTHR10920:SF18">
    <property type="entry name" value="RRNA METHYLTRANSFERASE 2, MITOCHONDRIAL"/>
    <property type="match status" value="1"/>
</dbReference>
<keyword evidence="4 11" id="KW-0949">S-adenosyl-L-methionine</keyword>
<feature type="binding site" evidence="11">
    <location>
        <position position="62"/>
    </location>
    <ligand>
        <name>S-adenosyl-L-methionine</name>
        <dbReference type="ChEBI" id="CHEBI:59789"/>
    </ligand>
</feature>
<feature type="binding site" evidence="11">
    <location>
        <position position="121"/>
    </location>
    <ligand>
        <name>S-adenosyl-L-methionine</name>
        <dbReference type="ChEBI" id="CHEBI:59789"/>
    </ligand>
</feature>
<feature type="domain" description="Ribosomal RNA methyltransferase FtsJ" evidence="13">
    <location>
        <begin position="28"/>
        <end position="203"/>
    </location>
</feature>
<evidence type="ECO:0000256" key="8">
    <source>
        <dbReference type="ARBA" id="ARBA00041995"/>
    </source>
</evidence>
<evidence type="ECO:0000256" key="4">
    <source>
        <dbReference type="ARBA" id="ARBA00022691"/>
    </source>
</evidence>
<gene>
    <name evidence="11 14" type="primary">rlmE</name>
    <name evidence="11" type="synonym">ftsJ</name>
    <name evidence="11" type="synonym">rrmJ</name>
    <name evidence="14" type="ORF">DSM104440_02929</name>
</gene>
<dbReference type="GO" id="GO:0005737">
    <property type="term" value="C:cytoplasm"/>
    <property type="evidence" value="ECO:0007669"/>
    <property type="project" value="UniProtKB-SubCell"/>
</dbReference>
<evidence type="ECO:0000256" key="5">
    <source>
        <dbReference type="ARBA" id="ARBA00037569"/>
    </source>
</evidence>
<dbReference type="InterPro" id="IPR050082">
    <property type="entry name" value="RNA_methyltr_RlmE"/>
</dbReference>
<feature type="active site" description="Proton acceptor" evidence="11 12">
    <location>
        <position position="161"/>
    </location>
</feature>
<keyword evidence="15" id="KW-1185">Reference proteome</keyword>
<comment type="similarity">
    <text evidence="11">Belongs to the class I-like SAM-binding methyltransferase superfamily. RNA methyltransferase RlmE family.</text>
</comment>
<keyword evidence="1 11" id="KW-0698">rRNA processing</keyword>
<dbReference type="AlphaFoldDB" id="A0A6M4H943"/>
<evidence type="ECO:0000256" key="9">
    <source>
        <dbReference type="ARBA" id="ARBA00042745"/>
    </source>
</evidence>
<dbReference type="FunFam" id="3.40.50.150:FF:000005">
    <property type="entry name" value="Ribosomal RNA large subunit methyltransferase E"/>
    <property type="match status" value="1"/>
</dbReference>
<dbReference type="RefSeq" id="WP_171163937.1">
    <property type="nucleotide sequence ID" value="NZ_CP053073.1"/>
</dbReference>
<dbReference type="Proteomes" id="UP000503096">
    <property type="component" value="Chromosome"/>
</dbReference>
<organism evidence="14 15">
    <name type="scientific">Usitatibacter palustris</name>
    <dbReference type="NCBI Taxonomy" id="2732487"/>
    <lineage>
        <taxon>Bacteria</taxon>
        <taxon>Pseudomonadati</taxon>
        <taxon>Pseudomonadota</taxon>
        <taxon>Betaproteobacteria</taxon>
        <taxon>Nitrosomonadales</taxon>
        <taxon>Usitatibacteraceae</taxon>
        <taxon>Usitatibacter</taxon>
    </lineage>
</organism>
<name>A0A6M4H943_9PROT</name>
<feature type="binding site" evidence="11">
    <location>
        <position position="80"/>
    </location>
    <ligand>
        <name>S-adenosyl-L-methionine</name>
        <dbReference type="ChEBI" id="CHEBI:59789"/>
    </ligand>
</feature>
<reference evidence="14 15" key="1">
    <citation type="submission" date="2020-04" db="EMBL/GenBank/DDBJ databases">
        <title>Usitatibacter rugosus gen. nov., sp. nov. and Usitatibacter palustris sp. nov., novel members of Usitatibacteraceae fam. nov. within the order Nitrosomonadales isolated from soil.</title>
        <authorList>
            <person name="Huber K.J."/>
            <person name="Neumann-Schaal M."/>
            <person name="Geppert A."/>
            <person name="Luckner M."/>
            <person name="Wanner G."/>
            <person name="Overmann J."/>
        </authorList>
    </citation>
    <scope>NUCLEOTIDE SEQUENCE [LARGE SCALE GENOMIC DNA]</scope>
    <source>
        <strain evidence="14 15">Swamp67</strain>
    </source>
</reference>
<evidence type="ECO:0000256" key="6">
    <source>
        <dbReference type="ARBA" id="ARBA00038861"/>
    </source>
</evidence>
<evidence type="ECO:0000256" key="12">
    <source>
        <dbReference type="PIRSR" id="PIRSR005461-1"/>
    </source>
</evidence>
<feature type="binding site" evidence="11">
    <location>
        <position position="60"/>
    </location>
    <ligand>
        <name>S-adenosyl-L-methionine</name>
        <dbReference type="ChEBI" id="CHEBI:59789"/>
    </ligand>
</feature>
<sequence length="210" mass="23360">MKKSPSSKLWLRRHIDDPYVKRSKREGFRSRAAYKLTEIDEKDKILKPNIVAVDLGSAPGGWSQVLGKKAGDQGKVVAIDLLEMGEIRGVTFIRGDFTRNDGLAALATALGGRKADLVLSDMSPNMSGIPHSDQVRSMALAELARDFALEHLKRDGAFLVKVFQGEGYQEFFKSLKDRFEKVAVRKPDASRDESAELYLLARNLRATPLN</sequence>
<accession>A0A6M4H943</accession>
<feature type="binding site" evidence="11">
    <location>
        <position position="96"/>
    </location>
    <ligand>
        <name>S-adenosyl-L-methionine</name>
        <dbReference type="ChEBI" id="CHEBI:59789"/>
    </ligand>
</feature>
<dbReference type="EMBL" id="CP053073">
    <property type="protein sequence ID" value="QJR16100.1"/>
    <property type="molecule type" value="Genomic_DNA"/>
</dbReference>
<keyword evidence="11" id="KW-0963">Cytoplasm</keyword>
<dbReference type="PANTHER" id="PTHR10920">
    <property type="entry name" value="RIBOSOMAL RNA METHYLTRANSFERASE"/>
    <property type="match status" value="1"/>
</dbReference>
<dbReference type="Pfam" id="PF01728">
    <property type="entry name" value="FtsJ"/>
    <property type="match status" value="1"/>
</dbReference>
<dbReference type="GO" id="GO:0008650">
    <property type="term" value="F:rRNA (uridine-2'-O-)-methyltransferase activity"/>
    <property type="evidence" value="ECO:0007669"/>
    <property type="project" value="UniProtKB-UniRule"/>
</dbReference>
<dbReference type="Gene3D" id="3.40.50.150">
    <property type="entry name" value="Vaccinia Virus protein VP39"/>
    <property type="match status" value="1"/>
</dbReference>